<sequence>MSRNSSYKWWNLLFYLGVLTVNILSVALPLGGRTTGEISDRYYTLVTPAGYAFSIWSVIYLLLGGFVLYAFRPAEGRPSPAERIGGWFIASCAFNMTWLLLWHALKIELAWIAIVLLLVSLIVIYNKTRVIEYPTAGERWLVKLPFSIYLGWLCVATIVNTAVVLEKNGWSGWGLPDTFWAAAVLTAGSLLAAYIAWTRSDAVLPLVFVWAYIAIGVEHDDVRAVYLTAWIAAGVLFALSAWVFFRRGRDGRYRI</sequence>
<feature type="transmembrane region" description="Helical" evidence="6">
    <location>
        <begin position="225"/>
        <end position="245"/>
    </location>
</feature>
<dbReference type="AlphaFoldDB" id="A0A5J5FUD4"/>
<feature type="transmembrane region" description="Helical" evidence="6">
    <location>
        <begin position="84"/>
        <end position="103"/>
    </location>
</feature>
<feature type="transmembrane region" description="Helical" evidence="6">
    <location>
        <begin position="109"/>
        <end position="128"/>
    </location>
</feature>
<dbReference type="PANTHER" id="PTHR33802">
    <property type="entry name" value="SI:CH211-161H7.5-RELATED"/>
    <property type="match status" value="1"/>
</dbReference>
<keyword evidence="8" id="KW-1185">Reference proteome</keyword>
<dbReference type="InterPro" id="IPR038330">
    <property type="entry name" value="TspO/MBR-related_sf"/>
</dbReference>
<evidence type="ECO:0000256" key="6">
    <source>
        <dbReference type="SAM" id="Phobius"/>
    </source>
</evidence>
<dbReference type="Proteomes" id="UP000367750">
    <property type="component" value="Unassembled WGS sequence"/>
</dbReference>
<protein>
    <submittedName>
        <fullName evidence="7">Tryptophan-rich sensory protein</fullName>
    </submittedName>
</protein>
<feature type="transmembrane region" description="Helical" evidence="6">
    <location>
        <begin position="51"/>
        <end position="72"/>
    </location>
</feature>
<name>A0A5J5FUD4_9BACL</name>
<proteinExistence type="inferred from homology"/>
<dbReference type="Gene3D" id="1.20.1260.100">
    <property type="entry name" value="TspO/MBR protein"/>
    <property type="match status" value="1"/>
</dbReference>
<evidence type="ECO:0000313" key="7">
    <source>
        <dbReference type="EMBL" id="KAA8997256.1"/>
    </source>
</evidence>
<evidence type="ECO:0000256" key="4">
    <source>
        <dbReference type="ARBA" id="ARBA00022989"/>
    </source>
</evidence>
<keyword evidence="3 6" id="KW-0812">Transmembrane</keyword>
<keyword evidence="4 6" id="KW-1133">Transmembrane helix</keyword>
<feature type="transmembrane region" description="Helical" evidence="6">
    <location>
        <begin position="140"/>
        <end position="159"/>
    </location>
</feature>
<feature type="transmembrane region" description="Helical" evidence="6">
    <location>
        <begin position="179"/>
        <end position="197"/>
    </location>
</feature>
<evidence type="ECO:0000313" key="8">
    <source>
        <dbReference type="Proteomes" id="UP000367750"/>
    </source>
</evidence>
<organism evidence="7 8">
    <name type="scientific">Paenibacillus spiritus</name>
    <dbReference type="NCBI Taxonomy" id="2496557"/>
    <lineage>
        <taxon>Bacteria</taxon>
        <taxon>Bacillati</taxon>
        <taxon>Bacillota</taxon>
        <taxon>Bacilli</taxon>
        <taxon>Bacillales</taxon>
        <taxon>Paenibacillaceae</taxon>
        <taxon>Paenibacillus</taxon>
    </lineage>
</organism>
<feature type="transmembrane region" description="Helical" evidence="6">
    <location>
        <begin position="202"/>
        <end position="219"/>
    </location>
</feature>
<reference evidence="7 8" key="1">
    <citation type="submission" date="2019-09" db="EMBL/GenBank/DDBJ databases">
        <title>Bacillus ochoae sp. nov., Paenibacillus whitsoniae sp. nov., Paenibacillus spiritus sp. nov. Isolated from the Mars Exploration Rover during spacecraft assembly.</title>
        <authorList>
            <person name="Seuylemezian A."/>
            <person name="Vaishampayan P."/>
        </authorList>
    </citation>
    <scope>NUCLEOTIDE SEQUENCE [LARGE SCALE GENOMIC DNA]</scope>
    <source>
        <strain evidence="7 8">MER_111</strain>
    </source>
</reference>
<evidence type="ECO:0000256" key="1">
    <source>
        <dbReference type="ARBA" id="ARBA00004141"/>
    </source>
</evidence>
<accession>A0A5J5FUD4</accession>
<dbReference type="Pfam" id="PF03073">
    <property type="entry name" value="TspO_MBR"/>
    <property type="match status" value="1"/>
</dbReference>
<keyword evidence="5 6" id="KW-0472">Membrane</keyword>
<comment type="caution">
    <text evidence="7">The sequence shown here is derived from an EMBL/GenBank/DDBJ whole genome shotgun (WGS) entry which is preliminary data.</text>
</comment>
<comment type="subcellular location">
    <subcellularLocation>
        <location evidence="1">Membrane</location>
        <topology evidence="1">Multi-pass membrane protein</topology>
    </subcellularLocation>
</comment>
<evidence type="ECO:0000256" key="2">
    <source>
        <dbReference type="ARBA" id="ARBA00007524"/>
    </source>
</evidence>
<dbReference type="EMBL" id="VYKK01000030">
    <property type="protein sequence ID" value="KAA8997256.1"/>
    <property type="molecule type" value="Genomic_DNA"/>
</dbReference>
<feature type="transmembrane region" description="Helical" evidence="6">
    <location>
        <begin position="12"/>
        <end position="31"/>
    </location>
</feature>
<dbReference type="PANTHER" id="PTHR33802:SF1">
    <property type="entry name" value="XK-RELATED PROTEIN"/>
    <property type="match status" value="1"/>
</dbReference>
<dbReference type="OrthoDB" id="5189031at2"/>
<dbReference type="InterPro" id="IPR004307">
    <property type="entry name" value="TspO_MBR"/>
</dbReference>
<evidence type="ECO:0000256" key="5">
    <source>
        <dbReference type="ARBA" id="ARBA00023136"/>
    </source>
</evidence>
<comment type="similarity">
    <text evidence="2">Belongs to the TspO/BZRP family.</text>
</comment>
<evidence type="ECO:0000256" key="3">
    <source>
        <dbReference type="ARBA" id="ARBA00022692"/>
    </source>
</evidence>
<dbReference type="GO" id="GO:0016020">
    <property type="term" value="C:membrane"/>
    <property type="evidence" value="ECO:0007669"/>
    <property type="project" value="UniProtKB-SubCell"/>
</dbReference>
<gene>
    <name evidence="7" type="ORF">F4V43_18265</name>
</gene>